<dbReference type="AlphaFoldDB" id="A0ABC9NEW0"/>
<dbReference type="Proteomes" id="UP000004110">
    <property type="component" value="Unassembled WGS sequence"/>
</dbReference>
<gene>
    <name evidence="1" type="ORF">BACUNI_00918</name>
</gene>
<protein>
    <submittedName>
        <fullName evidence="1">Uncharacterized protein</fullName>
    </submittedName>
</protein>
<organism evidence="1 2">
    <name type="scientific">Bacteroides uniformis (strain ATCC 8492 / DSM 6597 / CCUG 4942 / CIP 103695 / JCM 5828 / KCTC 5204 / NCTC 13054 / VPI 0061)</name>
    <dbReference type="NCBI Taxonomy" id="411479"/>
    <lineage>
        <taxon>Bacteria</taxon>
        <taxon>Pseudomonadati</taxon>
        <taxon>Bacteroidota</taxon>
        <taxon>Bacteroidia</taxon>
        <taxon>Bacteroidales</taxon>
        <taxon>Bacteroidaceae</taxon>
        <taxon>Bacteroides</taxon>
    </lineage>
</organism>
<evidence type="ECO:0000313" key="2">
    <source>
        <dbReference type="Proteomes" id="UP000004110"/>
    </source>
</evidence>
<dbReference type="EMBL" id="AAYH02000038">
    <property type="protein sequence ID" value="EDO55246.1"/>
    <property type="molecule type" value="Genomic_DNA"/>
</dbReference>
<name>A0ABC9NEW0_BACUC</name>
<evidence type="ECO:0000313" key="1">
    <source>
        <dbReference type="EMBL" id="EDO55246.1"/>
    </source>
</evidence>
<sequence length="36" mass="4291">MRVGLSEKITNHTLKNILLYPLVWQDVLIFVPRINR</sequence>
<reference evidence="1" key="2">
    <citation type="submission" date="2013-11" db="EMBL/GenBank/DDBJ databases">
        <title>Draft genome sequence of Bacteroides uniformis (ATCC 8492).</title>
        <authorList>
            <person name="Sudarsanam P."/>
            <person name="Ley R."/>
            <person name="Guruge J."/>
            <person name="Turnbaugh P.J."/>
            <person name="Mahowald M."/>
            <person name="Liep D."/>
            <person name="Gordon J."/>
        </authorList>
    </citation>
    <scope>NUCLEOTIDE SEQUENCE</scope>
    <source>
        <strain evidence="1">ATCC 8492</strain>
    </source>
</reference>
<accession>A0ABC9NEW0</accession>
<keyword evidence="2" id="KW-1185">Reference proteome</keyword>
<proteinExistence type="predicted"/>
<comment type="caution">
    <text evidence="1">The sequence shown here is derived from an EMBL/GenBank/DDBJ whole genome shotgun (WGS) entry which is preliminary data.</text>
</comment>
<reference evidence="1" key="1">
    <citation type="submission" date="2007-06" db="EMBL/GenBank/DDBJ databases">
        <authorList>
            <person name="Fulton L."/>
            <person name="Clifton S."/>
            <person name="Fulton B."/>
            <person name="Xu J."/>
            <person name="Minx P."/>
            <person name="Pepin K.H."/>
            <person name="Johnson M."/>
            <person name="Thiruvilangam P."/>
            <person name="Bhonagiri V."/>
            <person name="Nash W.E."/>
            <person name="Mardis E.R."/>
            <person name="Wilson R.K."/>
        </authorList>
    </citation>
    <scope>NUCLEOTIDE SEQUENCE [LARGE SCALE GENOMIC DNA]</scope>
    <source>
        <strain evidence="1">ATCC 8492</strain>
    </source>
</reference>